<comment type="caution">
    <text evidence="2">The sequence shown here is derived from an EMBL/GenBank/DDBJ whole genome shotgun (WGS) entry which is preliminary data.</text>
</comment>
<gene>
    <name evidence="2" type="ORF">CTM94_00670</name>
</gene>
<dbReference type="RefSeq" id="WP_045062152.1">
    <property type="nucleotide sequence ID" value="NZ_CP131599.1"/>
</dbReference>
<dbReference type="InterPro" id="IPR013762">
    <property type="entry name" value="Integrase-like_cat_sf"/>
</dbReference>
<proteinExistence type="predicted"/>
<sequence length="652" mass="73874">MSNILLKLQEEFDENPFVSFDSTGQGISRVYDGAWDYTARNEHLRTVSFTAVPESHRANIQRYVGKLLEYNMAKSTDNHVSVSQMVRWKDVLTRISKFWGKSDFSLLSNNTEYRKFKSSIKGRYVQSTMDHIATTINTLNAAGLLDRYVKCSELRVLANDKGSKQYIAMPSTIHAKVLQRVIDTVETYHPHRLEISAVMSKGIKLRDSELANELSKLHVSSLPKKKVKVLNQRVARQAHKLGEAIPEYRFDQTGKWVNGILKDCLMCVALFSGARRTELLSFNHNSYHVIAGVPVLQGKTYKANKGVAKTETWVTHPIALKALELAYDMTQYARDIHKVVLNDAFDNGDITIDAYQRGMRQLSSAFIGTHMGMEYYGKVQSAYLLLLNSGLNLEKFGIVATPEEVDEFNFLNPDWYSEMAVGGSLPKLSLHDLRRSFAVFLVRNRLGNAQTIKYQFKHKNINMSHWYANYAQLARAEDLLMDESLMIEANEAMEELAVEAFDDIYNGSENLSGGGSKDIMKEKEERLGRGETIVMSREEIKVLVKNGSKSIVLLPTGAYCTNSECERLCSIESFAAEDKPCSHLVITDKSAKEMAAQRKRLIKAFTAMNDMGDYAYSRILVGYKEKICHIEHTLKSHKIPFEPFTQQIKVLA</sequence>
<dbReference type="SUPFAM" id="SSF56349">
    <property type="entry name" value="DNA breaking-rejoining enzymes"/>
    <property type="match status" value="1"/>
</dbReference>
<keyword evidence="3" id="KW-1185">Reference proteome</keyword>
<protein>
    <recommendedName>
        <fullName evidence="4">Integrase</fullName>
    </recommendedName>
</protein>
<dbReference type="Gene3D" id="1.10.443.10">
    <property type="entry name" value="Intergrase catalytic core"/>
    <property type="match status" value="1"/>
</dbReference>
<reference evidence="2 3" key="1">
    <citation type="submission" date="2018-01" db="EMBL/GenBank/DDBJ databases">
        <title>Whole genome sequencing of Histamine producing bacteria.</title>
        <authorList>
            <person name="Butler K."/>
        </authorList>
    </citation>
    <scope>NUCLEOTIDE SEQUENCE [LARGE SCALE GENOMIC DNA]</scope>
    <source>
        <strain evidence="2 3">ATCC 25521</strain>
    </source>
</reference>
<evidence type="ECO:0008006" key="4">
    <source>
        <dbReference type="Google" id="ProtNLM"/>
    </source>
</evidence>
<dbReference type="Proteomes" id="UP000241566">
    <property type="component" value="Unassembled WGS sequence"/>
</dbReference>
<evidence type="ECO:0000313" key="2">
    <source>
        <dbReference type="EMBL" id="PSV86355.1"/>
    </source>
</evidence>
<evidence type="ECO:0000256" key="1">
    <source>
        <dbReference type="ARBA" id="ARBA00023172"/>
    </source>
</evidence>
<dbReference type="EMBL" id="PYOI01000001">
    <property type="protein sequence ID" value="PSV86355.1"/>
    <property type="molecule type" value="Genomic_DNA"/>
</dbReference>
<evidence type="ECO:0000313" key="3">
    <source>
        <dbReference type="Proteomes" id="UP000241566"/>
    </source>
</evidence>
<dbReference type="InterPro" id="IPR011010">
    <property type="entry name" value="DNA_brk_join_enz"/>
</dbReference>
<accession>A0ABX5GKU3</accession>
<keyword evidence="1" id="KW-0233">DNA recombination</keyword>
<organism evidence="2 3">
    <name type="scientific">Photobacterium leiognathi</name>
    <dbReference type="NCBI Taxonomy" id="553611"/>
    <lineage>
        <taxon>Bacteria</taxon>
        <taxon>Pseudomonadati</taxon>
        <taxon>Pseudomonadota</taxon>
        <taxon>Gammaproteobacteria</taxon>
        <taxon>Vibrionales</taxon>
        <taxon>Vibrionaceae</taxon>
        <taxon>Photobacterium</taxon>
    </lineage>
</organism>
<name>A0ABX5GKU3_PHOLE</name>